<accession>A0A382TMH2</accession>
<proteinExistence type="predicted"/>
<evidence type="ECO:0000313" key="2">
    <source>
        <dbReference type="EMBL" id="SVD23279.1"/>
    </source>
</evidence>
<dbReference type="PROSITE" id="PS50106">
    <property type="entry name" value="PDZ"/>
    <property type="match status" value="1"/>
</dbReference>
<gene>
    <name evidence="2" type="ORF">METZ01_LOCUS376133</name>
</gene>
<evidence type="ECO:0000259" key="1">
    <source>
        <dbReference type="PROSITE" id="PS50106"/>
    </source>
</evidence>
<dbReference type="AlphaFoldDB" id="A0A382TMH2"/>
<dbReference type="Pfam" id="PF17820">
    <property type="entry name" value="PDZ_6"/>
    <property type="match status" value="1"/>
</dbReference>
<feature type="non-terminal residue" evidence="2">
    <location>
        <position position="1"/>
    </location>
</feature>
<feature type="domain" description="PDZ" evidence="1">
    <location>
        <begin position="72"/>
        <end position="112"/>
    </location>
</feature>
<sequence length="126" mass="13917">AGEPLSLYINGRVGTVTLIAEELPSISADRVTALEQMELVTVTLGIRTERNLRYDSGALIVAIENDLEGRIGLREGDVILQINRTTVTSAERAADLLRRAVGNLTVYVERNGEVIVRQLVFRRSRV</sequence>
<name>A0A382TMH2_9ZZZZ</name>
<dbReference type="SUPFAM" id="SSF50156">
    <property type="entry name" value="PDZ domain-like"/>
    <property type="match status" value="1"/>
</dbReference>
<dbReference type="InterPro" id="IPR041489">
    <property type="entry name" value="PDZ_6"/>
</dbReference>
<dbReference type="InterPro" id="IPR001478">
    <property type="entry name" value="PDZ"/>
</dbReference>
<reference evidence="2" key="1">
    <citation type="submission" date="2018-05" db="EMBL/GenBank/DDBJ databases">
        <authorList>
            <person name="Lanie J.A."/>
            <person name="Ng W.-L."/>
            <person name="Kazmierczak K.M."/>
            <person name="Andrzejewski T.M."/>
            <person name="Davidsen T.M."/>
            <person name="Wayne K.J."/>
            <person name="Tettelin H."/>
            <person name="Glass J.I."/>
            <person name="Rusch D."/>
            <person name="Podicherti R."/>
            <person name="Tsui H.-C.T."/>
            <person name="Winkler M.E."/>
        </authorList>
    </citation>
    <scope>NUCLEOTIDE SEQUENCE</scope>
</reference>
<dbReference type="Gene3D" id="2.30.42.10">
    <property type="match status" value="1"/>
</dbReference>
<dbReference type="EMBL" id="UINC01137749">
    <property type="protein sequence ID" value="SVD23279.1"/>
    <property type="molecule type" value="Genomic_DNA"/>
</dbReference>
<dbReference type="SMART" id="SM00228">
    <property type="entry name" value="PDZ"/>
    <property type="match status" value="1"/>
</dbReference>
<protein>
    <recommendedName>
        <fullName evidence="1">PDZ domain-containing protein</fullName>
    </recommendedName>
</protein>
<organism evidence="2">
    <name type="scientific">marine metagenome</name>
    <dbReference type="NCBI Taxonomy" id="408172"/>
    <lineage>
        <taxon>unclassified sequences</taxon>
        <taxon>metagenomes</taxon>
        <taxon>ecological metagenomes</taxon>
    </lineage>
</organism>
<dbReference type="InterPro" id="IPR036034">
    <property type="entry name" value="PDZ_sf"/>
</dbReference>